<dbReference type="AlphaFoldDB" id="Q2J785"/>
<feature type="domain" description="AMP-dependent synthetase/ligase" evidence="6">
    <location>
        <begin position="122"/>
        <end position="501"/>
    </location>
</feature>
<dbReference type="PANTHER" id="PTHR42921">
    <property type="entry name" value="ACETOACETYL-COA SYNTHETASE"/>
    <property type="match status" value="1"/>
</dbReference>
<evidence type="ECO:0000313" key="10">
    <source>
        <dbReference type="Proteomes" id="UP000001937"/>
    </source>
</evidence>
<evidence type="ECO:0000256" key="4">
    <source>
        <dbReference type="ARBA" id="ARBA00022840"/>
    </source>
</evidence>
<dbReference type="PANTHER" id="PTHR42921:SF1">
    <property type="entry name" value="ACETOACETYL-COA SYNTHETASE"/>
    <property type="match status" value="1"/>
</dbReference>
<dbReference type="EMBL" id="CP000249">
    <property type="protein sequence ID" value="ABD12857.1"/>
    <property type="molecule type" value="Genomic_DNA"/>
</dbReference>
<dbReference type="InterPro" id="IPR032387">
    <property type="entry name" value="ACAS_N"/>
</dbReference>
<evidence type="ECO:0000259" key="6">
    <source>
        <dbReference type="Pfam" id="PF00501"/>
    </source>
</evidence>
<feature type="region of interest" description="Disordered" evidence="5">
    <location>
        <begin position="678"/>
        <end position="709"/>
    </location>
</feature>
<reference evidence="9 10" key="1">
    <citation type="journal article" date="2007" name="Genome Res.">
        <title>Genome characteristics of facultatively symbiotic Frankia sp. strains reflect host range and host plant biogeography.</title>
        <authorList>
            <person name="Normand P."/>
            <person name="Lapierre P."/>
            <person name="Tisa L.S."/>
            <person name="Gogarten J.P."/>
            <person name="Alloisio N."/>
            <person name="Bagnarol E."/>
            <person name="Bassi C.A."/>
            <person name="Berry A.M."/>
            <person name="Bickhart D.M."/>
            <person name="Choisne N."/>
            <person name="Couloux A."/>
            <person name="Cournoyer B."/>
            <person name="Cruveiller S."/>
            <person name="Daubin V."/>
            <person name="Demange N."/>
            <person name="Francino M.P."/>
            <person name="Goltsman E."/>
            <person name="Huang Y."/>
            <person name="Kopp O.R."/>
            <person name="Labarre L."/>
            <person name="Lapidus A."/>
            <person name="Lavire C."/>
            <person name="Marechal J."/>
            <person name="Martinez M."/>
            <person name="Mastronunzio J.E."/>
            <person name="Mullin B.C."/>
            <person name="Niemann J."/>
            <person name="Pujic P."/>
            <person name="Rawnsley T."/>
            <person name="Rouy Z."/>
            <person name="Schenowitz C."/>
            <person name="Sellstedt A."/>
            <person name="Tavares F."/>
            <person name="Tomkins J.P."/>
            <person name="Vallenet D."/>
            <person name="Valverde C."/>
            <person name="Wall L.G."/>
            <person name="Wang Y."/>
            <person name="Medigue C."/>
            <person name="Benson D.R."/>
        </authorList>
    </citation>
    <scope>NUCLEOTIDE SEQUENCE [LARGE SCALE GENOMIC DNA]</scope>
    <source>
        <strain evidence="10">DSM 45818 / CECT 9043 / CcI3</strain>
    </source>
</reference>
<dbReference type="Pfam" id="PF13193">
    <property type="entry name" value="AMP-binding_C"/>
    <property type="match status" value="1"/>
</dbReference>
<comment type="similarity">
    <text evidence="1">Belongs to the ATP-dependent AMP-binding enzyme family.</text>
</comment>
<dbReference type="Gene3D" id="3.30.300.30">
    <property type="match status" value="1"/>
</dbReference>
<evidence type="ECO:0000259" key="8">
    <source>
        <dbReference type="Pfam" id="PF16177"/>
    </source>
</evidence>
<dbReference type="Pfam" id="PF00501">
    <property type="entry name" value="AMP-binding"/>
    <property type="match status" value="1"/>
</dbReference>
<dbReference type="Proteomes" id="UP000001937">
    <property type="component" value="Chromosome"/>
</dbReference>
<dbReference type="GO" id="GO:0030729">
    <property type="term" value="F:acetoacetate-CoA ligase activity"/>
    <property type="evidence" value="ECO:0007669"/>
    <property type="project" value="InterPro"/>
</dbReference>
<dbReference type="InterPro" id="IPR045851">
    <property type="entry name" value="AMP-bd_C_sf"/>
</dbReference>
<dbReference type="PhylomeDB" id="Q2J785"/>
<dbReference type="HOGENOM" id="CLU_000022_3_3_11"/>
<evidence type="ECO:0000256" key="2">
    <source>
        <dbReference type="ARBA" id="ARBA00022598"/>
    </source>
</evidence>
<sequence>MAADRVTPDHAAMEDGRQPAGRDGGSVAAGTPLWEPPPRRISQAAVTNYRAWLAAERGVELADDTRLWEWSVTDLDTFWESIWDFCAVEGDRGTGPALADAAMPGAVWFPGARVNYAENALTRRGPAPAVIAVREDGATAVVSWDELRRQVAKAAAGLRSLGVAEGDRVCAVLPNTVYAMVGMLATASIGAVWSSCSPELGPTALRARFGQIDPKVLIGVDGYSYGGKSYDALDTLAALAGDLPGLGASVIVPYLWPDALSRARAAGLPGLLTWDELMASETSEPEFTRVAFDAPLWILYSSGTTGPPKAIVHGHGGILLEHLKSLALHLDLGPDDRFCWFTTTGWMMWNYLVSGLLVGATVVLYDGAPGYPALGTLFGLAEALELTCLGTSVGYLQACEDAGLVPREFADLSRLRTVGSTGSPLSAAGYAWVYEAVSPTVMLSSISGGTDVCTALVAGLPTMPVRAGEIGSRALGCAVRVFDEAGEEVVDEVGELVVTAPMPSMPLCFWADPDGGRLRESYFSVYPGVWRHGDWARITPTGAVVIQGRSDATLNRGGVRIGTSELYSVVERVPGIADSLAVDTADERGHGELLLFVVLTEPGLTEAVAARLREVLRAELSPRHVPDRIIEITEVPRTHTGKKLEVPVKRLLAGTALDEAVSLDSVANPDALLPFAAASARSRRSASEPMTGSALEPGTGSDGEAEPGA</sequence>
<dbReference type="STRING" id="106370.Francci3_3504"/>
<evidence type="ECO:0000259" key="7">
    <source>
        <dbReference type="Pfam" id="PF13193"/>
    </source>
</evidence>
<dbReference type="InterPro" id="IPR042099">
    <property type="entry name" value="ANL_N_sf"/>
</dbReference>
<dbReference type="InterPro" id="IPR000873">
    <property type="entry name" value="AMP-dep_synth/lig_dom"/>
</dbReference>
<dbReference type="SUPFAM" id="SSF56801">
    <property type="entry name" value="Acetyl-CoA synthetase-like"/>
    <property type="match status" value="1"/>
</dbReference>
<feature type="compositionally biased region" description="Basic and acidic residues" evidence="5">
    <location>
        <begin position="1"/>
        <end position="17"/>
    </location>
</feature>
<dbReference type="Gene3D" id="3.40.50.12780">
    <property type="entry name" value="N-terminal domain of ligase-like"/>
    <property type="match status" value="1"/>
</dbReference>
<dbReference type="KEGG" id="fra:Francci3_3504"/>
<dbReference type="Pfam" id="PF16177">
    <property type="entry name" value="ACAS_N"/>
    <property type="match status" value="1"/>
</dbReference>
<dbReference type="NCBIfam" id="NF002937">
    <property type="entry name" value="PRK03584.1"/>
    <property type="match status" value="1"/>
</dbReference>
<accession>Q2J785</accession>
<keyword evidence="10" id="KW-1185">Reference proteome</keyword>
<dbReference type="eggNOG" id="COG0365">
    <property type="taxonomic scope" value="Bacteria"/>
</dbReference>
<feature type="region of interest" description="Disordered" evidence="5">
    <location>
        <begin position="1"/>
        <end position="38"/>
    </location>
</feature>
<keyword evidence="3" id="KW-0547">Nucleotide-binding</keyword>
<dbReference type="InterPro" id="IPR025110">
    <property type="entry name" value="AMP-bd_C"/>
</dbReference>
<dbReference type="PROSITE" id="PS00455">
    <property type="entry name" value="AMP_BINDING"/>
    <property type="match status" value="1"/>
</dbReference>
<dbReference type="InterPro" id="IPR020845">
    <property type="entry name" value="AMP-binding_CS"/>
</dbReference>
<evidence type="ECO:0000256" key="3">
    <source>
        <dbReference type="ARBA" id="ARBA00022741"/>
    </source>
</evidence>
<keyword evidence="4" id="KW-0067">ATP-binding</keyword>
<organism evidence="9 10">
    <name type="scientific">Frankia casuarinae (strain DSM 45818 / CECT 9043 / HFP020203 / CcI3)</name>
    <dbReference type="NCBI Taxonomy" id="106370"/>
    <lineage>
        <taxon>Bacteria</taxon>
        <taxon>Bacillati</taxon>
        <taxon>Actinomycetota</taxon>
        <taxon>Actinomycetes</taxon>
        <taxon>Frankiales</taxon>
        <taxon>Frankiaceae</taxon>
        <taxon>Frankia</taxon>
    </lineage>
</organism>
<evidence type="ECO:0000256" key="1">
    <source>
        <dbReference type="ARBA" id="ARBA00006432"/>
    </source>
</evidence>
<evidence type="ECO:0000313" key="9">
    <source>
        <dbReference type="EMBL" id="ABD12857.1"/>
    </source>
</evidence>
<evidence type="ECO:0000256" key="5">
    <source>
        <dbReference type="SAM" id="MobiDB-lite"/>
    </source>
</evidence>
<gene>
    <name evidence="9" type="ordered locus">Francci3_3504</name>
</gene>
<feature type="domain" description="Acetyl-coenzyme A synthetase N-terminal" evidence="8">
    <location>
        <begin position="66"/>
        <end position="120"/>
    </location>
</feature>
<dbReference type="InterPro" id="IPR005914">
    <property type="entry name" value="Acac_CoA_synth"/>
</dbReference>
<proteinExistence type="inferred from homology"/>
<dbReference type="GO" id="GO:0005524">
    <property type="term" value="F:ATP binding"/>
    <property type="evidence" value="ECO:0007669"/>
    <property type="project" value="UniProtKB-KW"/>
</dbReference>
<name>Q2J785_FRACC</name>
<dbReference type="NCBIfam" id="TIGR01217">
    <property type="entry name" value="ac_ac_CoA_syn"/>
    <property type="match status" value="1"/>
</dbReference>
<feature type="domain" description="AMP-binding enzyme C-terminal" evidence="7">
    <location>
        <begin position="568"/>
        <end position="642"/>
    </location>
</feature>
<keyword evidence="2" id="KW-0436">Ligase</keyword>
<dbReference type="GO" id="GO:0006629">
    <property type="term" value="P:lipid metabolic process"/>
    <property type="evidence" value="ECO:0007669"/>
    <property type="project" value="InterPro"/>
</dbReference>
<protein>
    <submittedName>
        <fullName evidence="9">Acetoacetyl-CoA synthase</fullName>
    </submittedName>
</protein>